<dbReference type="InterPro" id="IPR006015">
    <property type="entry name" value="Universal_stress_UspA"/>
</dbReference>
<evidence type="ECO:0000256" key="1">
    <source>
        <dbReference type="ARBA" id="ARBA00008791"/>
    </source>
</evidence>
<keyword evidence="3" id="KW-0067">ATP-binding</keyword>
<dbReference type="SUPFAM" id="SSF52402">
    <property type="entry name" value="Adenine nucleotide alpha hydrolases-like"/>
    <property type="match status" value="2"/>
</dbReference>
<dbReference type="PANTHER" id="PTHR46268:SF27">
    <property type="entry name" value="UNIVERSAL STRESS PROTEIN RV2623"/>
    <property type="match status" value="1"/>
</dbReference>
<dbReference type="PRINTS" id="PR01438">
    <property type="entry name" value="UNVRSLSTRESS"/>
</dbReference>
<evidence type="ECO:0000256" key="2">
    <source>
        <dbReference type="ARBA" id="ARBA00022741"/>
    </source>
</evidence>
<evidence type="ECO:0000259" key="4">
    <source>
        <dbReference type="Pfam" id="PF00582"/>
    </source>
</evidence>
<organism evidence="5 6">
    <name type="scientific">Myceligenerans indicum</name>
    <dbReference type="NCBI Taxonomy" id="2593663"/>
    <lineage>
        <taxon>Bacteria</taxon>
        <taxon>Bacillati</taxon>
        <taxon>Actinomycetota</taxon>
        <taxon>Actinomycetes</taxon>
        <taxon>Micrococcales</taxon>
        <taxon>Promicromonosporaceae</taxon>
        <taxon>Myceligenerans</taxon>
    </lineage>
</organism>
<dbReference type="InterPro" id="IPR014729">
    <property type="entry name" value="Rossmann-like_a/b/a_fold"/>
</dbReference>
<reference evidence="5 6" key="1">
    <citation type="journal article" date="2021" name="Arch. Microbiol.">
        <title>Myceligenerans indicum sp. nov., an actinobacterium isolated from mangrove sediment of Sundarbans, India.</title>
        <authorList>
            <person name="Asha K."/>
            <person name="Bhadury P."/>
        </authorList>
    </citation>
    <scope>NUCLEOTIDE SEQUENCE [LARGE SCALE GENOMIC DNA]</scope>
    <source>
        <strain evidence="5 6">I2</strain>
    </source>
</reference>
<feature type="domain" description="UspA" evidence="4">
    <location>
        <begin position="137"/>
        <end position="271"/>
    </location>
</feature>
<comment type="similarity">
    <text evidence="1">Belongs to the universal stress protein A family.</text>
</comment>
<dbReference type="PANTHER" id="PTHR46268">
    <property type="entry name" value="STRESS RESPONSE PROTEIN NHAX"/>
    <property type="match status" value="1"/>
</dbReference>
<keyword evidence="6" id="KW-1185">Reference proteome</keyword>
<dbReference type="EMBL" id="JABBYC010000002">
    <property type="protein sequence ID" value="MBL0885121.1"/>
    <property type="molecule type" value="Genomic_DNA"/>
</dbReference>
<name>A0ABS1LFV7_9MICO</name>
<protein>
    <submittedName>
        <fullName evidence="5">Universal stress protein</fullName>
    </submittedName>
</protein>
<dbReference type="Pfam" id="PF00582">
    <property type="entry name" value="Usp"/>
    <property type="match status" value="2"/>
</dbReference>
<dbReference type="InterPro" id="IPR006016">
    <property type="entry name" value="UspA"/>
</dbReference>
<dbReference type="RefSeq" id="WP_201844963.1">
    <property type="nucleotide sequence ID" value="NZ_JABBYC010000002.1"/>
</dbReference>
<evidence type="ECO:0000313" key="6">
    <source>
        <dbReference type="Proteomes" id="UP000675409"/>
    </source>
</evidence>
<proteinExistence type="inferred from homology"/>
<dbReference type="Gene3D" id="3.40.50.620">
    <property type="entry name" value="HUPs"/>
    <property type="match status" value="2"/>
</dbReference>
<feature type="domain" description="UspA" evidence="4">
    <location>
        <begin position="9"/>
        <end position="128"/>
    </location>
</feature>
<evidence type="ECO:0000256" key="3">
    <source>
        <dbReference type="ARBA" id="ARBA00022840"/>
    </source>
</evidence>
<comment type="caution">
    <text evidence="5">The sequence shown here is derived from an EMBL/GenBank/DDBJ whole genome shotgun (WGS) entry which is preliminary data.</text>
</comment>
<gene>
    <name evidence="5" type="ORF">HGK34_02295</name>
</gene>
<keyword evidence="2" id="KW-0547">Nucleotide-binding</keyword>
<accession>A0ABS1LFV7</accession>
<sequence>MTTAQRRTPVVVAVDGSERSTGAIRYGMQEARIRGTAARLVHVPGDTDREGRETVDRSLSTARAAEPGVEVGWLLGTGPRVNDLVTASARAGMLVLGRLALQGAGHQATGPTTAGVAAHAAVPVVVVPADWHDRGRGRVVVGVKSSAISGELLAHAFRTAAARGAALRVLHAVEPAGTVAEPATGDGDGRPETAVGDPVLEAMVRDWSAAYPDVVVTTSVMRAEPVRALTEAAAEADLLVVARHPLSLRHPVRLGPTPRTLLEVSDTPVEVFPLTGELTPPPLVLEQAGTIVKE</sequence>
<evidence type="ECO:0000313" key="5">
    <source>
        <dbReference type="EMBL" id="MBL0885121.1"/>
    </source>
</evidence>
<dbReference type="Proteomes" id="UP000675409">
    <property type="component" value="Unassembled WGS sequence"/>
</dbReference>